<evidence type="ECO:0000313" key="3">
    <source>
        <dbReference type="EMBL" id="OTP98950.1"/>
    </source>
</evidence>
<evidence type="ECO:0000259" key="2">
    <source>
        <dbReference type="PROSITE" id="PS51481"/>
    </source>
</evidence>
<feature type="domain" description="DhaK" evidence="2">
    <location>
        <begin position="7"/>
        <end position="329"/>
    </location>
</feature>
<dbReference type="PANTHER" id="PTHR28629">
    <property type="entry name" value="TRIOKINASE/FMN CYCLASE"/>
    <property type="match status" value="1"/>
</dbReference>
<reference evidence="5 6" key="1">
    <citation type="submission" date="2017-03" db="EMBL/GenBank/DDBJ databases">
        <title>Comparative genomics of honeybee gut symbionts reveal geographically distinct and subgroup specific antibiotic resistance.</title>
        <authorList>
            <person name="Ludvigsen J."/>
            <person name="Porcellato D."/>
            <person name="Labee-Lund T.M."/>
            <person name="Amdam G.V."/>
            <person name="Rudi K."/>
        </authorList>
    </citation>
    <scope>NUCLEOTIDE SEQUENCE [LARGE SCALE GENOMIC DNA]</scope>
    <source>
        <strain evidence="3 6">A-7-12</strain>
        <strain evidence="4 5">A-9-12</strain>
    </source>
</reference>
<dbReference type="RefSeq" id="WP_086272256.1">
    <property type="nucleotide sequence ID" value="NZ_JBHZLC010000014.1"/>
</dbReference>
<accession>A0A242NGW4</accession>
<dbReference type="InterPro" id="IPR012735">
    <property type="entry name" value="DhaK_1b"/>
</dbReference>
<gene>
    <name evidence="4" type="ORF">B6C91_07660</name>
    <name evidence="3" type="ORF">B6D08_09355</name>
</gene>
<dbReference type="EMBL" id="NARP01000023">
    <property type="protein sequence ID" value="OTP98950.1"/>
    <property type="molecule type" value="Genomic_DNA"/>
</dbReference>
<dbReference type="SUPFAM" id="SSF82549">
    <property type="entry name" value="DAK1/DegV-like"/>
    <property type="match status" value="1"/>
</dbReference>
<dbReference type="PANTHER" id="PTHR28629:SF4">
    <property type="entry name" value="TRIOKINASE_FMN CYCLASE"/>
    <property type="match status" value="1"/>
</dbReference>
<organism evidence="3 6">
    <name type="scientific">Gilliamella apicola</name>
    <dbReference type="NCBI Taxonomy" id="1196095"/>
    <lineage>
        <taxon>Bacteria</taxon>
        <taxon>Pseudomonadati</taxon>
        <taxon>Pseudomonadota</taxon>
        <taxon>Gammaproteobacteria</taxon>
        <taxon>Orbales</taxon>
        <taxon>Orbaceae</taxon>
        <taxon>Gilliamella</taxon>
    </lineage>
</organism>
<keyword evidence="3" id="KW-0418">Kinase</keyword>
<sequence length="329" mass="35505">MKKLINNPSDIVNEMIDGLIASSPTLLERVADSQIVIRKNLGIDKVAIISGGGSGHEPAHAGFVGQGMLTAAVCGQVFTSPTPDQIFNAIKTADSGQGVFLVIKNYSGDIMNFEMAKDMAEMEGIKVDSCIVDDDIAVENSTYTQGKRGVAGTILVHKILGAASEQGASLTEIKQLSEKIIPNIKTIGVAFSGATVPEVGKPGFVLADDEIEYGVGIHGEPGYRREKLQSSKFLAQELISKLKATFPFQENDQYAVLINGLGATPLMEQYVFTNDVLRQLKTEKLNVVFTKVGNYMTAIDMAGVSLTLMKIVDDEWLKNLNYPVTTLAW</sequence>
<dbReference type="GO" id="GO:0004371">
    <property type="term" value="F:glycerone kinase activity"/>
    <property type="evidence" value="ECO:0007669"/>
    <property type="project" value="UniProtKB-UniRule"/>
</dbReference>
<dbReference type="InterPro" id="IPR050861">
    <property type="entry name" value="Dihydroxyacetone_Kinase"/>
</dbReference>
<dbReference type="OrthoDB" id="9806345at2"/>
<dbReference type="NCBIfam" id="TIGR02363">
    <property type="entry name" value="dhaK1"/>
    <property type="match status" value="1"/>
</dbReference>
<dbReference type="AlphaFoldDB" id="A0A242NGW4"/>
<dbReference type="GO" id="GO:0005829">
    <property type="term" value="C:cytosol"/>
    <property type="evidence" value="ECO:0007669"/>
    <property type="project" value="TreeGrafter"/>
</dbReference>
<evidence type="ECO:0000313" key="6">
    <source>
        <dbReference type="Proteomes" id="UP000194977"/>
    </source>
</evidence>
<dbReference type="InterPro" id="IPR012736">
    <property type="entry name" value="DhaK_1"/>
</dbReference>
<evidence type="ECO:0000256" key="1">
    <source>
        <dbReference type="NCBIfam" id="TIGR02362"/>
    </source>
</evidence>
<comment type="caution">
    <text evidence="3">The sequence shown here is derived from an EMBL/GenBank/DDBJ whole genome shotgun (WGS) entry which is preliminary data.</text>
</comment>
<evidence type="ECO:0000313" key="4">
    <source>
        <dbReference type="EMBL" id="OTQ09884.1"/>
    </source>
</evidence>
<dbReference type="Proteomes" id="UP000194800">
    <property type="component" value="Unassembled WGS sequence"/>
</dbReference>
<dbReference type="Gene3D" id="3.30.1180.20">
    <property type="entry name" value="Dihydroxyacetone kinase, domain 2"/>
    <property type="match status" value="1"/>
</dbReference>
<dbReference type="Proteomes" id="UP000194977">
    <property type="component" value="Unassembled WGS sequence"/>
</dbReference>
<proteinExistence type="predicted"/>
<dbReference type="PROSITE" id="PS51481">
    <property type="entry name" value="DHAK"/>
    <property type="match status" value="1"/>
</dbReference>
<dbReference type="GO" id="GO:0019563">
    <property type="term" value="P:glycerol catabolic process"/>
    <property type="evidence" value="ECO:0007669"/>
    <property type="project" value="TreeGrafter"/>
</dbReference>
<name>A0A242NGW4_9GAMM</name>
<dbReference type="EMBL" id="NART01000029">
    <property type="protein sequence ID" value="OTQ09884.1"/>
    <property type="molecule type" value="Genomic_DNA"/>
</dbReference>
<dbReference type="NCBIfam" id="TIGR02362">
    <property type="entry name" value="dhaK1b"/>
    <property type="match status" value="1"/>
</dbReference>
<protein>
    <recommendedName>
        <fullName evidence="1">DhaKLM operon coactivator DhaQ</fullName>
    </recommendedName>
</protein>
<keyword evidence="3" id="KW-0808">Transferase</keyword>
<dbReference type="Gene3D" id="3.40.50.10440">
    <property type="entry name" value="Dihydroxyacetone kinase, domain 1"/>
    <property type="match status" value="1"/>
</dbReference>
<dbReference type="FunFam" id="3.40.50.10440:FF:000001">
    <property type="entry name" value="Dihydroxyacetone kinase, DhaK subunit"/>
    <property type="match status" value="1"/>
</dbReference>
<dbReference type="InterPro" id="IPR004006">
    <property type="entry name" value="DhaK_dom"/>
</dbReference>
<dbReference type="Pfam" id="PF02733">
    <property type="entry name" value="Dak1"/>
    <property type="match status" value="1"/>
</dbReference>
<keyword evidence="5" id="KW-1185">Reference proteome</keyword>
<evidence type="ECO:0000313" key="5">
    <source>
        <dbReference type="Proteomes" id="UP000194800"/>
    </source>
</evidence>